<evidence type="ECO:0000256" key="5">
    <source>
        <dbReference type="PIRSR" id="PIRSR602401-1"/>
    </source>
</evidence>
<dbReference type="InterPro" id="IPR017972">
    <property type="entry name" value="Cyt_P450_CS"/>
</dbReference>
<dbReference type="PANTHER" id="PTHR24300">
    <property type="entry name" value="CYTOCHROME P450 508A4-RELATED"/>
    <property type="match status" value="1"/>
</dbReference>
<sequence>MWLLLVAASGVALLVFRWLLDRSRKPRRGDGDLPPGPQGLPLVGYSLGLKPLEQLDALAQEYGPVFMFRLLGKDYVHLGSYSAIREAYVKLGDCFVGRPRDSTAMGYLLDHQGISNSEGHEWTEHRRFVLHTLRDFCFGKLSVLDRVQDAAHRLVGGVAAQSGRPFDPEPLIFEAVVATMAGLLFDVEYEDEQGADNNASPSAAPRAGDKSNENEQQQTDGGAVPADDATKAEDRRDVAPADVEDEADLARLVRLVAKATPLLNNDVLPQLWTCASPVELSPGFSELQRLKRELDEFLERMIADHEPSLDESRLRDYMDTICVDLLVSGTASSVAQLCWTLKLLARHPQCQRRCQDEMDAVLASADQLGSVFSKDNLPFTEACLLESARFASVHMVAAPRTNVEEACVCGFRVPPGSRVLANLWLAHRDSGFWREPHLFDPTRFLAEDGRPERKDAFLPFGLGKRVCIGESLAKTQMFVFVTELLKRFTFTLPEEFATQDLNFRPSQGTLRFAEPFHLVATPKILSTTL</sequence>
<dbReference type="InterPro" id="IPR036396">
    <property type="entry name" value="Cyt_P450_sf"/>
</dbReference>
<evidence type="ECO:0000256" key="2">
    <source>
        <dbReference type="ARBA" id="ARBA00022723"/>
    </source>
</evidence>
<dbReference type="InterPro" id="IPR001128">
    <property type="entry name" value="Cyt_P450"/>
</dbReference>
<name>A0A9D4T520_RHISA</name>
<comment type="cofactor">
    <cofactor evidence="5">
        <name>heme</name>
        <dbReference type="ChEBI" id="CHEBI:30413"/>
    </cofactor>
</comment>
<keyword evidence="3 5" id="KW-0408">Iron</keyword>
<dbReference type="SUPFAM" id="SSF48264">
    <property type="entry name" value="Cytochrome P450"/>
    <property type="match status" value="1"/>
</dbReference>
<keyword evidence="6" id="KW-0560">Oxidoreductase</keyword>
<accession>A0A9D4T520</accession>
<comment type="similarity">
    <text evidence="1 6">Belongs to the cytochrome P450 family.</text>
</comment>
<keyword evidence="2 5" id="KW-0479">Metal-binding</keyword>
<dbReference type="GO" id="GO:0006805">
    <property type="term" value="P:xenobiotic metabolic process"/>
    <property type="evidence" value="ECO:0007669"/>
    <property type="project" value="TreeGrafter"/>
</dbReference>
<keyword evidence="5 6" id="KW-0349">Heme</keyword>
<feature type="binding site" description="axial binding residue" evidence="5">
    <location>
        <position position="467"/>
    </location>
    <ligand>
        <name>heme</name>
        <dbReference type="ChEBI" id="CHEBI:30413"/>
    </ligand>
    <ligandPart>
        <name>Fe</name>
        <dbReference type="ChEBI" id="CHEBI:18248"/>
    </ligandPart>
</feature>
<dbReference type="PANTHER" id="PTHR24300:SF375">
    <property type="entry name" value="CYTOCHROME P450 FAMILY"/>
    <property type="match status" value="1"/>
</dbReference>
<dbReference type="GO" id="GO:0006082">
    <property type="term" value="P:organic acid metabolic process"/>
    <property type="evidence" value="ECO:0007669"/>
    <property type="project" value="TreeGrafter"/>
</dbReference>
<evidence type="ECO:0000256" key="7">
    <source>
        <dbReference type="SAM" id="MobiDB-lite"/>
    </source>
</evidence>
<dbReference type="PRINTS" id="PR00463">
    <property type="entry name" value="EP450I"/>
</dbReference>
<keyword evidence="4 6" id="KW-0503">Monooxygenase</keyword>
<reference evidence="8" key="1">
    <citation type="journal article" date="2020" name="Cell">
        <title>Large-Scale Comparative Analyses of Tick Genomes Elucidate Their Genetic Diversity and Vector Capacities.</title>
        <authorList>
            <consortium name="Tick Genome and Microbiome Consortium (TIGMIC)"/>
            <person name="Jia N."/>
            <person name="Wang J."/>
            <person name="Shi W."/>
            <person name="Du L."/>
            <person name="Sun Y."/>
            <person name="Zhan W."/>
            <person name="Jiang J.F."/>
            <person name="Wang Q."/>
            <person name="Zhang B."/>
            <person name="Ji P."/>
            <person name="Bell-Sakyi L."/>
            <person name="Cui X.M."/>
            <person name="Yuan T.T."/>
            <person name="Jiang B.G."/>
            <person name="Yang W.F."/>
            <person name="Lam T.T."/>
            <person name="Chang Q.C."/>
            <person name="Ding S.J."/>
            <person name="Wang X.J."/>
            <person name="Zhu J.G."/>
            <person name="Ruan X.D."/>
            <person name="Zhao L."/>
            <person name="Wei J.T."/>
            <person name="Ye R.Z."/>
            <person name="Que T.C."/>
            <person name="Du C.H."/>
            <person name="Zhou Y.H."/>
            <person name="Cheng J.X."/>
            <person name="Dai P.F."/>
            <person name="Guo W.B."/>
            <person name="Han X.H."/>
            <person name="Huang E.J."/>
            <person name="Li L.F."/>
            <person name="Wei W."/>
            <person name="Gao Y.C."/>
            <person name="Liu J.Z."/>
            <person name="Shao H.Z."/>
            <person name="Wang X."/>
            <person name="Wang C.C."/>
            <person name="Yang T.C."/>
            <person name="Huo Q.B."/>
            <person name="Li W."/>
            <person name="Chen H.Y."/>
            <person name="Chen S.E."/>
            <person name="Zhou L.G."/>
            <person name="Ni X.B."/>
            <person name="Tian J.H."/>
            <person name="Sheng Y."/>
            <person name="Liu T."/>
            <person name="Pan Y.S."/>
            <person name="Xia L.Y."/>
            <person name="Li J."/>
            <person name="Zhao F."/>
            <person name="Cao W.C."/>
        </authorList>
    </citation>
    <scope>NUCLEOTIDE SEQUENCE</scope>
    <source>
        <strain evidence="8">Rsan-2018</strain>
    </source>
</reference>
<dbReference type="GO" id="GO:0005737">
    <property type="term" value="C:cytoplasm"/>
    <property type="evidence" value="ECO:0007669"/>
    <property type="project" value="TreeGrafter"/>
</dbReference>
<organism evidence="8 9">
    <name type="scientific">Rhipicephalus sanguineus</name>
    <name type="common">Brown dog tick</name>
    <name type="synonym">Ixodes sanguineus</name>
    <dbReference type="NCBI Taxonomy" id="34632"/>
    <lineage>
        <taxon>Eukaryota</taxon>
        <taxon>Metazoa</taxon>
        <taxon>Ecdysozoa</taxon>
        <taxon>Arthropoda</taxon>
        <taxon>Chelicerata</taxon>
        <taxon>Arachnida</taxon>
        <taxon>Acari</taxon>
        <taxon>Parasitiformes</taxon>
        <taxon>Ixodida</taxon>
        <taxon>Ixodoidea</taxon>
        <taxon>Ixodidae</taxon>
        <taxon>Rhipicephalinae</taxon>
        <taxon>Rhipicephalus</taxon>
        <taxon>Rhipicephalus</taxon>
    </lineage>
</organism>
<dbReference type="EMBL" id="JABSTV010001247">
    <property type="protein sequence ID" value="KAH7971898.1"/>
    <property type="molecule type" value="Genomic_DNA"/>
</dbReference>
<dbReference type="PROSITE" id="PS00086">
    <property type="entry name" value="CYTOCHROME_P450"/>
    <property type="match status" value="1"/>
</dbReference>
<dbReference type="Proteomes" id="UP000821837">
    <property type="component" value="Chromosome 11"/>
</dbReference>
<gene>
    <name evidence="8" type="ORF">HPB52_003663</name>
</gene>
<dbReference type="GO" id="GO:0005506">
    <property type="term" value="F:iron ion binding"/>
    <property type="evidence" value="ECO:0007669"/>
    <property type="project" value="InterPro"/>
</dbReference>
<comment type="caution">
    <text evidence="8">The sequence shown here is derived from an EMBL/GenBank/DDBJ whole genome shotgun (WGS) entry which is preliminary data.</text>
</comment>
<feature type="compositionally biased region" description="Basic and acidic residues" evidence="7">
    <location>
        <begin position="228"/>
        <end position="239"/>
    </location>
</feature>
<evidence type="ECO:0000256" key="4">
    <source>
        <dbReference type="ARBA" id="ARBA00023033"/>
    </source>
</evidence>
<evidence type="ECO:0000256" key="3">
    <source>
        <dbReference type="ARBA" id="ARBA00023004"/>
    </source>
</evidence>
<dbReference type="InterPro" id="IPR002401">
    <property type="entry name" value="Cyt_P450_E_grp-I"/>
</dbReference>
<protein>
    <submittedName>
        <fullName evidence="8">Uncharacterized protein</fullName>
    </submittedName>
</protein>
<dbReference type="InterPro" id="IPR050182">
    <property type="entry name" value="Cytochrome_P450_fam2"/>
</dbReference>
<reference evidence="8" key="2">
    <citation type="submission" date="2021-09" db="EMBL/GenBank/DDBJ databases">
        <authorList>
            <person name="Jia N."/>
            <person name="Wang J."/>
            <person name="Shi W."/>
            <person name="Du L."/>
            <person name="Sun Y."/>
            <person name="Zhan W."/>
            <person name="Jiang J."/>
            <person name="Wang Q."/>
            <person name="Zhang B."/>
            <person name="Ji P."/>
            <person name="Sakyi L.B."/>
            <person name="Cui X."/>
            <person name="Yuan T."/>
            <person name="Jiang B."/>
            <person name="Yang W."/>
            <person name="Lam T.T.-Y."/>
            <person name="Chang Q."/>
            <person name="Ding S."/>
            <person name="Wang X."/>
            <person name="Zhu J."/>
            <person name="Ruan X."/>
            <person name="Zhao L."/>
            <person name="Wei J."/>
            <person name="Que T."/>
            <person name="Du C."/>
            <person name="Cheng J."/>
            <person name="Dai P."/>
            <person name="Han X."/>
            <person name="Huang E."/>
            <person name="Gao Y."/>
            <person name="Liu J."/>
            <person name="Shao H."/>
            <person name="Ye R."/>
            <person name="Li L."/>
            <person name="Wei W."/>
            <person name="Wang X."/>
            <person name="Wang C."/>
            <person name="Huo Q."/>
            <person name="Li W."/>
            <person name="Guo W."/>
            <person name="Chen H."/>
            <person name="Chen S."/>
            <person name="Zhou L."/>
            <person name="Zhou L."/>
            <person name="Ni X."/>
            <person name="Tian J."/>
            <person name="Zhou Y."/>
            <person name="Sheng Y."/>
            <person name="Liu T."/>
            <person name="Pan Y."/>
            <person name="Xia L."/>
            <person name="Li J."/>
            <person name="Zhao F."/>
            <person name="Cao W."/>
        </authorList>
    </citation>
    <scope>NUCLEOTIDE SEQUENCE</scope>
    <source>
        <strain evidence="8">Rsan-2018</strain>
        <tissue evidence="8">Larvae</tissue>
    </source>
</reference>
<evidence type="ECO:0000313" key="8">
    <source>
        <dbReference type="EMBL" id="KAH7971898.1"/>
    </source>
</evidence>
<evidence type="ECO:0000256" key="1">
    <source>
        <dbReference type="ARBA" id="ARBA00010617"/>
    </source>
</evidence>
<dbReference type="VEuPathDB" id="VectorBase:RSAN_035155"/>
<proteinExistence type="inferred from homology"/>
<dbReference type="Gene3D" id="1.10.630.10">
    <property type="entry name" value="Cytochrome P450"/>
    <property type="match status" value="1"/>
</dbReference>
<keyword evidence="9" id="KW-1185">Reference proteome</keyword>
<dbReference type="GO" id="GO:0016712">
    <property type="term" value="F:oxidoreductase activity, acting on paired donors, with incorporation or reduction of molecular oxygen, reduced flavin or flavoprotein as one donor, and incorporation of one atom of oxygen"/>
    <property type="evidence" value="ECO:0007669"/>
    <property type="project" value="TreeGrafter"/>
</dbReference>
<dbReference type="GO" id="GO:0020037">
    <property type="term" value="F:heme binding"/>
    <property type="evidence" value="ECO:0007669"/>
    <property type="project" value="InterPro"/>
</dbReference>
<dbReference type="Pfam" id="PF00067">
    <property type="entry name" value="p450"/>
    <property type="match status" value="2"/>
</dbReference>
<evidence type="ECO:0000313" key="9">
    <source>
        <dbReference type="Proteomes" id="UP000821837"/>
    </source>
</evidence>
<dbReference type="AlphaFoldDB" id="A0A9D4T520"/>
<dbReference type="PRINTS" id="PR00385">
    <property type="entry name" value="P450"/>
</dbReference>
<evidence type="ECO:0000256" key="6">
    <source>
        <dbReference type="RuleBase" id="RU000461"/>
    </source>
</evidence>
<feature type="region of interest" description="Disordered" evidence="7">
    <location>
        <begin position="193"/>
        <end position="242"/>
    </location>
</feature>